<proteinExistence type="predicted"/>
<accession>A0A6J5NPT1</accession>
<dbReference type="InterPro" id="IPR016032">
    <property type="entry name" value="Sig_transdc_resp-reg_C-effctor"/>
</dbReference>
<gene>
    <name evidence="1" type="ORF">UFOVP708_42</name>
</gene>
<dbReference type="GO" id="GO:0006355">
    <property type="term" value="P:regulation of DNA-templated transcription"/>
    <property type="evidence" value="ECO:0007669"/>
    <property type="project" value="InterPro"/>
</dbReference>
<sequence length="149" mass="15544">MDTTKEAVLLSRIAGLEAQVASLTRALLDGASGPKAGSLADALAGMTIKQRATLIAMLEGHSFSAIAQATGVDDTTIKLHAKACYERLGVPGKARLMEKAGELLSELAAGDLWRSFGVPLGWMESQPPSLMVQLQRTKVVGPTGGKGRS</sequence>
<organism evidence="1">
    <name type="scientific">uncultured Caudovirales phage</name>
    <dbReference type="NCBI Taxonomy" id="2100421"/>
    <lineage>
        <taxon>Viruses</taxon>
        <taxon>Duplodnaviria</taxon>
        <taxon>Heunggongvirae</taxon>
        <taxon>Uroviricota</taxon>
        <taxon>Caudoviricetes</taxon>
        <taxon>Peduoviridae</taxon>
        <taxon>Maltschvirus</taxon>
        <taxon>Maltschvirus maltsch</taxon>
    </lineage>
</organism>
<reference evidence="1" key="1">
    <citation type="submission" date="2020-04" db="EMBL/GenBank/DDBJ databases">
        <authorList>
            <person name="Chiriac C."/>
            <person name="Salcher M."/>
            <person name="Ghai R."/>
            <person name="Kavagutti S V."/>
        </authorList>
    </citation>
    <scope>NUCLEOTIDE SEQUENCE</scope>
</reference>
<dbReference type="InterPro" id="IPR036388">
    <property type="entry name" value="WH-like_DNA-bd_sf"/>
</dbReference>
<evidence type="ECO:0000313" key="1">
    <source>
        <dbReference type="EMBL" id="CAB4159008.1"/>
    </source>
</evidence>
<name>A0A6J5NPT1_9CAUD</name>
<protein>
    <submittedName>
        <fullName evidence="1">Transcription regulator LuxR, C-terminal</fullName>
    </submittedName>
</protein>
<dbReference type="Gene3D" id="1.10.10.10">
    <property type="entry name" value="Winged helix-like DNA-binding domain superfamily/Winged helix DNA-binding domain"/>
    <property type="match status" value="1"/>
</dbReference>
<dbReference type="GO" id="GO:0003677">
    <property type="term" value="F:DNA binding"/>
    <property type="evidence" value="ECO:0007669"/>
    <property type="project" value="InterPro"/>
</dbReference>
<dbReference type="SUPFAM" id="SSF46894">
    <property type="entry name" value="C-terminal effector domain of the bipartite response regulators"/>
    <property type="match status" value="1"/>
</dbReference>
<dbReference type="EMBL" id="LR796683">
    <property type="protein sequence ID" value="CAB4159008.1"/>
    <property type="molecule type" value="Genomic_DNA"/>
</dbReference>